<dbReference type="AlphaFoldDB" id="A0A8H4ZMG9"/>
<accession>A0A8H4ZMG9</accession>
<evidence type="ECO:0000313" key="2">
    <source>
        <dbReference type="Proteomes" id="UP000573603"/>
    </source>
</evidence>
<sequence>MPQSASLSQGIGDPFQHIVSEIREIIITYLDCYENFDSLCLASPVMRKERQKSTLLLTAESLERIFGDTDDGAFIEAHMYSFLSKDGLSDENFALWKKRKLPHPLFSSRPDIVFRMNALYHRLMDCFNFGPEIVPWFIKKLPYSVFSHYAASAFGRNGERFPTSLHDATDVKKGQVFFILLAVNMVGNPYVCEYETTRRQYCEESMVLKGQMIVVCKPKLPISTKEGDNARNFMQDLMCDAYRVDIYGSRVHSLLDRRRFRHDEVQ</sequence>
<dbReference type="Proteomes" id="UP000573603">
    <property type="component" value="Unassembled WGS sequence"/>
</dbReference>
<keyword evidence="2" id="KW-1185">Reference proteome</keyword>
<reference evidence="1 2" key="1">
    <citation type="journal article" date="2020" name="BMC Genomics">
        <title>Correction to: Identification and distribution of gene clusters required for synthesis of sphingolipid metabolism inhibitors in diverse species of the filamentous fungus Fusarium.</title>
        <authorList>
            <person name="Kim H.S."/>
            <person name="Lohmar J.M."/>
            <person name="Busman M."/>
            <person name="Brown D.W."/>
            <person name="Naumann T.A."/>
            <person name="Divon H.H."/>
            <person name="Lysoe E."/>
            <person name="Uhlig S."/>
            <person name="Proctor R.H."/>
        </authorList>
    </citation>
    <scope>NUCLEOTIDE SEQUENCE [LARGE SCALE GENOMIC DNA]</scope>
    <source>
        <strain evidence="1 2">NRRL 25214</strain>
    </source>
</reference>
<evidence type="ECO:0000313" key="1">
    <source>
        <dbReference type="EMBL" id="KAF5249403.1"/>
    </source>
</evidence>
<comment type="caution">
    <text evidence="1">The sequence shown here is derived from an EMBL/GenBank/DDBJ whole genome shotgun (WGS) entry which is preliminary data.</text>
</comment>
<proteinExistence type="predicted"/>
<organism evidence="1 2">
    <name type="scientific">Fusarium anthophilum</name>
    <dbReference type="NCBI Taxonomy" id="48485"/>
    <lineage>
        <taxon>Eukaryota</taxon>
        <taxon>Fungi</taxon>
        <taxon>Dikarya</taxon>
        <taxon>Ascomycota</taxon>
        <taxon>Pezizomycotina</taxon>
        <taxon>Sordariomycetes</taxon>
        <taxon>Hypocreomycetidae</taxon>
        <taxon>Hypocreales</taxon>
        <taxon>Nectriaceae</taxon>
        <taxon>Fusarium</taxon>
        <taxon>Fusarium fujikuroi species complex</taxon>
    </lineage>
</organism>
<protein>
    <submittedName>
        <fullName evidence="1">Uncharacterized protein</fullName>
    </submittedName>
</protein>
<gene>
    <name evidence="1" type="ORF">FANTH_5284</name>
</gene>
<name>A0A8H4ZMG9_9HYPO</name>
<dbReference type="EMBL" id="JABEVY010000114">
    <property type="protein sequence ID" value="KAF5249403.1"/>
    <property type="molecule type" value="Genomic_DNA"/>
</dbReference>